<protein>
    <recommendedName>
        <fullName evidence="3">CxC2-like cysteine cluster KDZ transposase-associated domain-containing protein</fullName>
    </recommendedName>
</protein>
<dbReference type="EMBL" id="KN825925">
    <property type="protein sequence ID" value="KIK80825.1"/>
    <property type="molecule type" value="Genomic_DNA"/>
</dbReference>
<evidence type="ECO:0008006" key="3">
    <source>
        <dbReference type="Google" id="ProtNLM"/>
    </source>
</evidence>
<reference evidence="2" key="2">
    <citation type="submission" date="2015-01" db="EMBL/GenBank/DDBJ databases">
        <title>Evolutionary Origins and Diversification of the Mycorrhizal Mutualists.</title>
        <authorList>
            <consortium name="DOE Joint Genome Institute"/>
            <consortium name="Mycorrhizal Genomics Consortium"/>
            <person name="Kohler A."/>
            <person name="Kuo A."/>
            <person name="Nagy L.G."/>
            <person name="Floudas D."/>
            <person name="Copeland A."/>
            <person name="Barry K.W."/>
            <person name="Cichocki N."/>
            <person name="Veneault-Fourrey C."/>
            <person name="LaButti K."/>
            <person name="Lindquist E.A."/>
            <person name="Lipzen A."/>
            <person name="Lundell T."/>
            <person name="Morin E."/>
            <person name="Murat C."/>
            <person name="Riley R."/>
            <person name="Ohm R."/>
            <person name="Sun H."/>
            <person name="Tunlid A."/>
            <person name="Henrissat B."/>
            <person name="Grigoriev I.V."/>
            <person name="Hibbett D.S."/>
            <person name="Martin F."/>
        </authorList>
    </citation>
    <scope>NUCLEOTIDE SEQUENCE [LARGE SCALE GENOMIC DNA]</scope>
    <source>
        <strain evidence="2">Ve08.2h10</strain>
    </source>
</reference>
<accession>A0A0D0DPF9</accession>
<gene>
    <name evidence="1" type="ORF">PAXRUDRAFT_157615</name>
</gene>
<dbReference type="InterPro" id="IPR040521">
    <property type="entry name" value="KDZ"/>
</dbReference>
<dbReference type="Proteomes" id="UP000054538">
    <property type="component" value="Unassembled WGS sequence"/>
</dbReference>
<dbReference type="OrthoDB" id="3257613at2759"/>
<reference evidence="1 2" key="1">
    <citation type="submission" date="2014-04" db="EMBL/GenBank/DDBJ databases">
        <authorList>
            <consortium name="DOE Joint Genome Institute"/>
            <person name="Kuo A."/>
            <person name="Kohler A."/>
            <person name="Jargeat P."/>
            <person name="Nagy L.G."/>
            <person name="Floudas D."/>
            <person name="Copeland A."/>
            <person name="Barry K.W."/>
            <person name="Cichocki N."/>
            <person name="Veneault-Fourrey C."/>
            <person name="LaButti K."/>
            <person name="Lindquist E.A."/>
            <person name="Lipzen A."/>
            <person name="Lundell T."/>
            <person name="Morin E."/>
            <person name="Murat C."/>
            <person name="Sun H."/>
            <person name="Tunlid A."/>
            <person name="Henrissat B."/>
            <person name="Grigoriev I.V."/>
            <person name="Hibbett D.S."/>
            <person name="Martin F."/>
            <person name="Nordberg H.P."/>
            <person name="Cantor M.N."/>
            <person name="Hua S.X."/>
        </authorList>
    </citation>
    <scope>NUCLEOTIDE SEQUENCE [LARGE SCALE GENOMIC DNA]</scope>
    <source>
        <strain evidence="1 2">Ve08.2h10</strain>
    </source>
</reference>
<feature type="non-terminal residue" evidence="1">
    <location>
        <position position="229"/>
    </location>
</feature>
<evidence type="ECO:0000313" key="1">
    <source>
        <dbReference type="EMBL" id="KIK80825.1"/>
    </source>
</evidence>
<proteinExistence type="predicted"/>
<sequence>VECGTAAMNYFSKLKRITSNVFPHLVPDWYRELLQVGRILGGFQVFKWNGFGHDPRVVGLGELVLFCPACPQKGVNLDLEIDKDIWKYSQTIIMDGNFKAKHMHEKKPDNQAFLMDGKDYMVGQEKYHDYLKSAKDNPKRSDCNNHRVVNQANAHRHKLEATGIGGCACAQHGCFILYSLVDFQKGERQVNMDYALSHALGHNMAVIQRVLTFYDINYQSMKNFRWELP</sequence>
<dbReference type="Pfam" id="PF18758">
    <property type="entry name" value="KDZ"/>
    <property type="match status" value="1"/>
</dbReference>
<organism evidence="1 2">
    <name type="scientific">Paxillus rubicundulus Ve08.2h10</name>
    <dbReference type="NCBI Taxonomy" id="930991"/>
    <lineage>
        <taxon>Eukaryota</taxon>
        <taxon>Fungi</taxon>
        <taxon>Dikarya</taxon>
        <taxon>Basidiomycota</taxon>
        <taxon>Agaricomycotina</taxon>
        <taxon>Agaricomycetes</taxon>
        <taxon>Agaricomycetidae</taxon>
        <taxon>Boletales</taxon>
        <taxon>Paxilineae</taxon>
        <taxon>Paxillaceae</taxon>
        <taxon>Paxillus</taxon>
    </lineage>
</organism>
<dbReference type="AlphaFoldDB" id="A0A0D0DPF9"/>
<dbReference type="InParanoid" id="A0A0D0DPF9"/>
<dbReference type="HOGENOM" id="CLU_003703_11_0_1"/>
<evidence type="ECO:0000313" key="2">
    <source>
        <dbReference type="Proteomes" id="UP000054538"/>
    </source>
</evidence>
<name>A0A0D0DPF9_9AGAM</name>
<feature type="non-terminal residue" evidence="1">
    <location>
        <position position="1"/>
    </location>
</feature>
<keyword evidence="2" id="KW-1185">Reference proteome</keyword>